<dbReference type="EMBL" id="LT985188">
    <property type="protein sequence ID" value="SPD88963.1"/>
    <property type="molecule type" value="Genomic_DNA"/>
</dbReference>
<evidence type="ECO:0008006" key="12">
    <source>
        <dbReference type="Google" id="ProtNLM"/>
    </source>
</evidence>
<keyword evidence="11" id="KW-1185">Reference proteome</keyword>
<dbReference type="GO" id="GO:0055085">
    <property type="term" value="P:transmembrane transport"/>
    <property type="evidence" value="ECO:0007669"/>
    <property type="project" value="TreeGrafter"/>
</dbReference>
<dbReference type="RefSeq" id="WP_158681330.1">
    <property type="nucleotide sequence ID" value="NZ_BAAAGO010000016.1"/>
</dbReference>
<dbReference type="PANTHER" id="PTHR21716">
    <property type="entry name" value="TRANSMEMBRANE PROTEIN"/>
    <property type="match status" value="1"/>
</dbReference>
<reference evidence="10 11" key="1">
    <citation type="submission" date="2018-02" db="EMBL/GenBank/DDBJ databases">
        <authorList>
            <person name="Cohen D.B."/>
            <person name="Kent A.D."/>
        </authorList>
    </citation>
    <scope>NUCLEOTIDE SEQUENCE [LARGE SCALE GENOMIC DNA]</scope>
    <source>
        <strain evidence="10">1</strain>
    </source>
</reference>
<feature type="compositionally biased region" description="Basic residues" evidence="8">
    <location>
        <begin position="1"/>
        <end position="11"/>
    </location>
</feature>
<dbReference type="PANTHER" id="PTHR21716:SF53">
    <property type="entry name" value="PERMEASE PERM-RELATED"/>
    <property type="match status" value="1"/>
</dbReference>
<keyword evidence="7 9" id="KW-0472">Membrane</keyword>
<feature type="transmembrane region" description="Helical" evidence="9">
    <location>
        <begin position="341"/>
        <end position="372"/>
    </location>
</feature>
<evidence type="ECO:0000256" key="8">
    <source>
        <dbReference type="SAM" id="MobiDB-lite"/>
    </source>
</evidence>
<dbReference type="KEGG" id="mgg:MPLG2_3933"/>
<evidence type="ECO:0000256" key="6">
    <source>
        <dbReference type="ARBA" id="ARBA00022989"/>
    </source>
</evidence>
<evidence type="ECO:0000313" key="10">
    <source>
        <dbReference type="EMBL" id="SPD88963.1"/>
    </source>
</evidence>
<evidence type="ECO:0000256" key="7">
    <source>
        <dbReference type="ARBA" id="ARBA00023136"/>
    </source>
</evidence>
<feature type="transmembrane region" description="Helical" evidence="9">
    <location>
        <begin position="189"/>
        <end position="208"/>
    </location>
</feature>
<keyword evidence="6 9" id="KW-1133">Transmembrane helix</keyword>
<keyword evidence="5 9" id="KW-0812">Transmembrane</keyword>
<dbReference type="Pfam" id="PF01594">
    <property type="entry name" value="AI-2E_transport"/>
    <property type="match status" value="1"/>
</dbReference>
<evidence type="ECO:0000256" key="9">
    <source>
        <dbReference type="SAM" id="Phobius"/>
    </source>
</evidence>
<feature type="transmembrane region" description="Helical" evidence="9">
    <location>
        <begin position="101"/>
        <end position="122"/>
    </location>
</feature>
<dbReference type="OrthoDB" id="9784366at2"/>
<comment type="similarity">
    <text evidence="2">Belongs to the autoinducer-2 exporter (AI-2E) (TC 2.A.86) family.</text>
</comment>
<feature type="transmembrane region" description="Helical" evidence="9">
    <location>
        <begin position="298"/>
        <end position="321"/>
    </location>
</feature>
<feature type="region of interest" description="Disordered" evidence="8">
    <location>
        <begin position="1"/>
        <end position="21"/>
    </location>
</feature>
<accession>A0A2N9JMZ2</accession>
<evidence type="ECO:0000256" key="3">
    <source>
        <dbReference type="ARBA" id="ARBA00022448"/>
    </source>
</evidence>
<evidence type="ECO:0000256" key="5">
    <source>
        <dbReference type="ARBA" id="ARBA00022692"/>
    </source>
</evidence>
<dbReference type="Proteomes" id="UP000238164">
    <property type="component" value="Chromosome 1"/>
</dbReference>
<evidence type="ECO:0000256" key="1">
    <source>
        <dbReference type="ARBA" id="ARBA00004651"/>
    </source>
</evidence>
<keyword evidence="4" id="KW-1003">Cell membrane</keyword>
<name>A0A2N9JMZ2_9ACTN</name>
<dbReference type="GO" id="GO:0005886">
    <property type="term" value="C:plasma membrane"/>
    <property type="evidence" value="ECO:0007669"/>
    <property type="project" value="UniProtKB-SubCell"/>
</dbReference>
<protein>
    <recommendedName>
        <fullName evidence="12">AI-2E family transporter</fullName>
    </recommendedName>
</protein>
<feature type="transmembrane region" description="Helical" evidence="9">
    <location>
        <begin position="72"/>
        <end position="89"/>
    </location>
</feature>
<sequence>MAFRPFRRSRSRPSTAGAGAEPSVIVVPTAEPEPENPIPQGVRTAAGWAWRLLLFAALVWGFGWLMAEFSEVSVPLGIAFLLTALLSPLAHRLKQWNWPPLLAAAACLLLMALLIVGIGWGIGVNAARQAPELADQAVAGFNQFMQWVANGPLAIDQAQLDRWMQSLTAWVSASQAVLAGYVAKIGASVGHFFAGVAIALIATFFFLAEGQHLWQSAQRMLPERYQQPTNKAVERGWASLVSYMRAQVIVSAVDAAGVAAIAFFLGLPMALALFALTFIVCFIPVVGAVIAGTVATSLALITHGWVAALIMVGGTIAVMWLESHLLQPLLLGKAAQVHPLAVLLGIAVGAQVGGIVGAVIAIPVLAFGLAFIRSLRGVPVAGAEDKGKP</sequence>
<proteinExistence type="inferred from homology"/>
<organism evidence="10 11">
    <name type="scientific">Micropruina glycogenica</name>
    <dbReference type="NCBI Taxonomy" id="75385"/>
    <lineage>
        <taxon>Bacteria</taxon>
        <taxon>Bacillati</taxon>
        <taxon>Actinomycetota</taxon>
        <taxon>Actinomycetes</taxon>
        <taxon>Propionibacteriales</taxon>
        <taxon>Nocardioidaceae</taxon>
        <taxon>Micropruina</taxon>
    </lineage>
</organism>
<dbReference type="InterPro" id="IPR002549">
    <property type="entry name" value="AI-2E-like"/>
</dbReference>
<gene>
    <name evidence="10" type="ORF">MPLG2_3933</name>
</gene>
<dbReference type="AlphaFoldDB" id="A0A2N9JMZ2"/>
<evidence type="ECO:0000256" key="2">
    <source>
        <dbReference type="ARBA" id="ARBA00009773"/>
    </source>
</evidence>
<keyword evidence="3" id="KW-0813">Transport</keyword>
<feature type="transmembrane region" description="Helical" evidence="9">
    <location>
        <begin position="48"/>
        <end position="66"/>
    </location>
</feature>
<evidence type="ECO:0000313" key="11">
    <source>
        <dbReference type="Proteomes" id="UP000238164"/>
    </source>
</evidence>
<evidence type="ECO:0000256" key="4">
    <source>
        <dbReference type="ARBA" id="ARBA00022475"/>
    </source>
</evidence>
<comment type="subcellular location">
    <subcellularLocation>
        <location evidence="1">Cell membrane</location>
        <topology evidence="1">Multi-pass membrane protein</topology>
    </subcellularLocation>
</comment>
<feature type="transmembrane region" description="Helical" evidence="9">
    <location>
        <begin position="248"/>
        <end position="265"/>
    </location>
</feature>
<feature type="transmembrane region" description="Helical" evidence="9">
    <location>
        <begin position="271"/>
        <end position="291"/>
    </location>
</feature>